<evidence type="ECO:0000313" key="8">
    <source>
        <dbReference type="Proteomes" id="UP001387100"/>
    </source>
</evidence>
<dbReference type="InterPro" id="IPR017853">
    <property type="entry name" value="GH"/>
</dbReference>
<reference evidence="7 8" key="1">
    <citation type="journal article" date="2017" name="Int. J. Syst. Evol. Microbiol.">
        <title>Pseudokineococcus basanitobsidens sp. nov., isolated from volcanic rock.</title>
        <authorList>
            <person name="Lee D.W."/>
            <person name="Park M.Y."/>
            <person name="Kim J.J."/>
            <person name="Kim B.S."/>
        </authorList>
    </citation>
    <scope>NUCLEOTIDE SEQUENCE [LARGE SCALE GENOMIC DNA]</scope>
    <source>
        <strain evidence="7 8">DSM 103726</strain>
    </source>
</reference>
<evidence type="ECO:0000259" key="5">
    <source>
        <dbReference type="Pfam" id="PF21317"/>
    </source>
</evidence>
<dbReference type="RefSeq" id="WP_339573491.1">
    <property type="nucleotide sequence ID" value="NZ_JBBIAA010000001.1"/>
</dbReference>
<protein>
    <submittedName>
        <fullName evidence="7">Beta-galactosidase family protein</fullName>
    </submittedName>
</protein>
<organism evidence="7 8">
    <name type="scientific">Pseudokineococcus basanitobsidens</name>
    <dbReference type="NCBI Taxonomy" id="1926649"/>
    <lineage>
        <taxon>Bacteria</taxon>
        <taxon>Bacillati</taxon>
        <taxon>Actinomycetota</taxon>
        <taxon>Actinomycetes</taxon>
        <taxon>Kineosporiales</taxon>
        <taxon>Kineosporiaceae</taxon>
        <taxon>Pseudokineococcus</taxon>
    </lineage>
</organism>
<dbReference type="Gene3D" id="3.20.20.80">
    <property type="entry name" value="Glycosidases"/>
    <property type="match status" value="1"/>
</dbReference>
<feature type="domain" description="Beta-galactosidase galactose-binding" evidence="6">
    <location>
        <begin position="501"/>
        <end position="559"/>
    </location>
</feature>
<dbReference type="Pfam" id="PF01301">
    <property type="entry name" value="Glyco_hydro_35"/>
    <property type="match status" value="1"/>
</dbReference>
<dbReference type="InterPro" id="IPR048912">
    <property type="entry name" value="BetaGal1-like_ABD1"/>
</dbReference>
<dbReference type="SUPFAM" id="SSF49785">
    <property type="entry name" value="Galactose-binding domain-like"/>
    <property type="match status" value="1"/>
</dbReference>
<dbReference type="InterPro" id="IPR048913">
    <property type="entry name" value="BetaGal_gal-bd"/>
</dbReference>
<evidence type="ECO:0000256" key="1">
    <source>
        <dbReference type="ARBA" id="ARBA00009809"/>
    </source>
</evidence>
<evidence type="ECO:0000313" key="7">
    <source>
        <dbReference type="EMBL" id="MEJ5944102.1"/>
    </source>
</evidence>
<feature type="domain" description="Beta-galactosidase 1-like first all-beta" evidence="5">
    <location>
        <begin position="372"/>
        <end position="474"/>
    </location>
</feature>
<dbReference type="Pfam" id="PF21467">
    <property type="entry name" value="BetaGal_gal-bd"/>
    <property type="match status" value="1"/>
</dbReference>
<name>A0ABU8RG99_9ACTN</name>
<dbReference type="PRINTS" id="PR00742">
    <property type="entry name" value="GLHYDRLASE35"/>
</dbReference>
<accession>A0ABU8RG99</accession>
<sequence length="587" mass="63174">MPAFAIGDEDFLLDGAPVQVVSGALHYFRIHPDQWADRLRTARLMGLNTVETYVAWNAHSPRRGVMDLTGRADLGRFLDLAAAEGLHAIVRPGPFICAEWDGGGLPAWLLAAEGVGVRRSEPTYLAAVEDFLAGVLPVVAERQVTRGGPVLMVQVENEYGAYGDDAGYLRELVAMTRAQGIEVPLFTCDQADDAMLARGGLPELHRTATFGSRSTERLAVLRRHQPTGPLMCAEFWAGWFDAWGGHHHLPDVDRAAGDLDELLAAGASVNIYMAHGGTNFGFTNGANDKGVYAPTVTSYDYGAPIAEDGSPTPLFHAFREVVSRYAPVPADLPPERRPAPALDVALDRRLDATSATSVLGPWKEWDHLPTTDEAEQWTGLVAYRTDVTADDGVLVLDEVRDHVVARLDGRPIGVLDRSRGDRVLPLPAADGVLELLVEDQGRVNYGPRIGEPKGLLGPARTTAREVTSWRTAPLLLDDVTALAEEVREQPDQDPAAPVAGPAFCAGTFASEPGADHFLALTGWGKGLVWVNGWCLGRYWSAGPTRTLYVPGPLVREGANDLLVLELHGAAQARAGFVAAPDLGHTED</sequence>
<dbReference type="PROSITE" id="PS01182">
    <property type="entry name" value="GLYCOSYL_HYDROL_F35"/>
    <property type="match status" value="1"/>
</dbReference>
<comment type="caution">
    <text evidence="7">The sequence shown here is derived from an EMBL/GenBank/DDBJ whole genome shotgun (WGS) entry which is preliminary data.</text>
</comment>
<dbReference type="PANTHER" id="PTHR23421">
    <property type="entry name" value="BETA-GALACTOSIDASE RELATED"/>
    <property type="match status" value="1"/>
</dbReference>
<dbReference type="InterPro" id="IPR008979">
    <property type="entry name" value="Galactose-bd-like_sf"/>
</dbReference>
<dbReference type="SUPFAM" id="SSF51445">
    <property type="entry name" value="(Trans)glycosidases"/>
    <property type="match status" value="1"/>
</dbReference>
<evidence type="ECO:0000259" key="4">
    <source>
        <dbReference type="Pfam" id="PF01301"/>
    </source>
</evidence>
<gene>
    <name evidence="7" type="ORF">WDZ17_02155</name>
</gene>
<evidence type="ECO:0000256" key="2">
    <source>
        <dbReference type="ARBA" id="ARBA00022801"/>
    </source>
</evidence>
<dbReference type="Pfam" id="PF21317">
    <property type="entry name" value="BetaGal_ABD_1"/>
    <property type="match status" value="1"/>
</dbReference>
<dbReference type="Proteomes" id="UP001387100">
    <property type="component" value="Unassembled WGS sequence"/>
</dbReference>
<dbReference type="InterPro" id="IPR001944">
    <property type="entry name" value="Glycoside_Hdrlase_35"/>
</dbReference>
<dbReference type="EMBL" id="JBBIAA010000001">
    <property type="protein sequence ID" value="MEJ5944102.1"/>
    <property type="molecule type" value="Genomic_DNA"/>
</dbReference>
<dbReference type="Gene3D" id="2.60.120.260">
    <property type="entry name" value="Galactose-binding domain-like"/>
    <property type="match status" value="2"/>
</dbReference>
<proteinExistence type="inferred from homology"/>
<feature type="domain" description="Glycoside hydrolase 35 catalytic" evidence="4">
    <location>
        <begin position="11"/>
        <end position="324"/>
    </location>
</feature>
<dbReference type="InterPro" id="IPR031330">
    <property type="entry name" value="Gly_Hdrlase_35_cat"/>
</dbReference>
<evidence type="ECO:0000259" key="6">
    <source>
        <dbReference type="Pfam" id="PF21467"/>
    </source>
</evidence>
<evidence type="ECO:0000256" key="3">
    <source>
        <dbReference type="ARBA" id="ARBA00023295"/>
    </source>
</evidence>
<dbReference type="InterPro" id="IPR026283">
    <property type="entry name" value="B-gal_1-like"/>
</dbReference>
<comment type="similarity">
    <text evidence="1">Belongs to the glycosyl hydrolase 35 family.</text>
</comment>
<keyword evidence="2" id="KW-0378">Hydrolase</keyword>
<keyword evidence="8" id="KW-1185">Reference proteome</keyword>
<dbReference type="InterPro" id="IPR019801">
    <property type="entry name" value="Glyco_hydro_35_CS"/>
</dbReference>
<keyword evidence="3" id="KW-0326">Glycosidase</keyword>
<dbReference type="PIRSF" id="PIRSF006336">
    <property type="entry name" value="B-gal"/>
    <property type="match status" value="1"/>
</dbReference>